<protein>
    <submittedName>
        <fullName evidence="2">Transmembrane protein, putative</fullName>
    </submittedName>
</protein>
<dbReference type="HOGENOM" id="CLU_2797806_0_0_1"/>
<dbReference type="EnsemblPlants" id="AES99284">
    <property type="protein sequence ID" value="AES99284"/>
    <property type="gene ID" value="MTR_5g078700"/>
</dbReference>
<name>G7K1T6_MEDTR</name>
<reference evidence="2 4" key="1">
    <citation type="journal article" date="2011" name="Nature">
        <title>The Medicago genome provides insight into the evolution of rhizobial symbioses.</title>
        <authorList>
            <person name="Young N.D."/>
            <person name="Debelle F."/>
            <person name="Oldroyd G.E."/>
            <person name="Geurts R."/>
            <person name="Cannon S.B."/>
            <person name="Udvardi M.K."/>
            <person name="Benedito V.A."/>
            <person name="Mayer K.F."/>
            <person name="Gouzy J."/>
            <person name="Schoof H."/>
            <person name="Van de Peer Y."/>
            <person name="Proost S."/>
            <person name="Cook D.R."/>
            <person name="Meyers B.C."/>
            <person name="Spannagl M."/>
            <person name="Cheung F."/>
            <person name="De Mita S."/>
            <person name="Krishnakumar V."/>
            <person name="Gundlach H."/>
            <person name="Zhou S."/>
            <person name="Mudge J."/>
            <person name="Bharti A.K."/>
            <person name="Murray J.D."/>
            <person name="Naoumkina M.A."/>
            <person name="Rosen B."/>
            <person name="Silverstein K.A."/>
            <person name="Tang H."/>
            <person name="Rombauts S."/>
            <person name="Zhao P.X."/>
            <person name="Zhou P."/>
            <person name="Barbe V."/>
            <person name="Bardou P."/>
            <person name="Bechner M."/>
            <person name="Bellec A."/>
            <person name="Berger A."/>
            <person name="Berges H."/>
            <person name="Bidwell S."/>
            <person name="Bisseling T."/>
            <person name="Choisne N."/>
            <person name="Couloux A."/>
            <person name="Denny R."/>
            <person name="Deshpande S."/>
            <person name="Dai X."/>
            <person name="Doyle J.J."/>
            <person name="Dudez A.M."/>
            <person name="Farmer A.D."/>
            <person name="Fouteau S."/>
            <person name="Franken C."/>
            <person name="Gibelin C."/>
            <person name="Gish J."/>
            <person name="Goldstein S."/>
            <person name="Gonzalez A.J."/>
            <person name="Green P.J."/>
            <person name="Hallab A."/>
            <person name="Hartog M."/>
            <person name="Hua A."/>
            <person name="Humphray S.J."/>
            <person name="Jeong D.H."/>
            <person name="Jing Y."/>
            <person name="Jocker A."/>
            <person name="Kenton S.M."/>
            <person name="Kim D.J."/>
            <person name="Klee K."/>
            <person name="Lai H."/>
            <person name="Lang C."/>
            <person name="Lin S."/>
            <person name="Macmil S.L."/>
            <person name="Magdelenat G."/>
            <person name="Matthews L."/>
            <person name="McCorrison J."/>
            <person name="Monaghan E.L."/>
            <person name="Mun J.H."/>
            <person name="Najar F.Z."/>
            <person name="Nicholson C."/>
            <person name="Noirot C."/>
            <person name="O'Bleness M."/>
            <person name="Paule C.R."/>
            <person name="Poulain J."/>
            <person name="Prion F."/>
            <person name="Qin B."/>
            <person name="Qu C."/>
            <person name="Retzel E.F."/>
            <person name="Riddle C."/>
            <person name="Sallet E."/>
            <person name="Samain S."/>
            <person name="Samson N."/>
            <person name="Sanders I."/>
            <person name="Saurat O."/>
            <person name="Scarpelli C."/>
            <person name="Schiex T."/>
            <person name="Segurens B."/>
            <person name="Severin A.J."/>
            <person name="Sherrier D.J."/>
            <person name="Shi R."/>
            <person name="Sims S."/>
            <person name="Singer S.R."/>
            <person name="Sinharoy S."/>
            <person name="Sterck L."/>
            <person name="Viollet A."/>
            <person name="Wang B.B."/>
            <person name="Wang K."/>
            <person name="Wang M."/>
            <person name="Wang X."/>
            <person name="Warfsmann J."/>
            <person name="Weissenbach J."/>
            <person name="White D.D."/>
            <person name="White J.D."/>
            <person name="Wiley G.B."/>
            <person name="Wincker P."/>
            <person name="Xing Y."/>
            <person name="Yang L."/>
            <person name="Yao Z."/>
            <person name="Ying F."/>
            <person name="Zhai J."/>
            <person name="Zhou L."/>
            <person name="Zuber A."/>
            <person name="Denarie J."/>
            <person name="Dixon R.A."/>
            <person name="May G.D."/>
            <person name="Schwartz D.C."/>
            <person name="Rogers J."/>
            <person name="Quetier F."/>
            <person name="Town C.D."/>
            <person name="Roe B.A."/>
        </authorList>
    </citation>
    <scope>NUCLEOTIDE SEQUENCE [LARGE SCALE GENOMIC DNA]</scope>
    <source>
        <strain evidence="2">A17</strain>
        <strain evidence="3 4">cv. Jemalong A17</strain>
    </source>
</reference>
<dbReference type="PaxDb" id="3880-AES99284"/>
<dbReference type="EMBL" id="CM001221">
    <property type="protein sequence ID" value="AES99284.1"/>
    <property type="molecule type" value="Genomic_DNA"/>
</dbReference>
<evidence type="ECO:0000313" key="4">
    <source>
        <dbReference type="Proteomes" id="UP000002051"/>
    </source>
</evidence>
<evidence type="ECO:0000313" key="3">
    <source>
        <dbReference type="EnsemblPlants" id="AES99284"/>
    </source>
</evidence>
<dbReference type="Proteomes" id="UP000002051">
    <property type="component" value="Chromosome 5"/>
</dbReference>
<keyword evidence="1 2" id="KW-0812">Transmembrane</keyword>
<reference evidence="2 4" key="2">
    <citation type="journal article" date="2014" name="BMC Genomics">
        <title>An improved genome release (version Mt4.0) for the model legume Medicago truncatula.</title>
        <authorList>
            <person name="Tang H."/>
            <person name="Krishnakumar V."/>
            <person name="Bidwell S."/>
            <person name="Rosen B."/>
            <person name="Chan A."/>
            <person name="Zhou S."/>
            <person name="Gentzbittel L."/>
            <person name="Childs K.L."/>
            <person name="Yandell M."/>
            <person name="Gundlach H."/>
            <person name="Mayer K.F."/>
            <person name="Schwartz D.C."/>
            <person name="Town C.D."/>
        </authorList>
    </citation>
    <scope>GENOME REANNOTATION</scope>
    <source>
        <strain evidence="3 4">cv. Jemalong A17</strain>
    </source>
</reference>
<reference evidence="3" key="3">
    <citation type="submission" date="2015-04" db="UniProtKB">
        <authorList>
            <consortium name="EnsemblPlants"/>
        </authorList>
    </citation>
    <scope>IDENTIFICATION</scope>
    <source>
        <strain evidence="3">cv. Jemalong A17</strain>
    </source>
</reference>
<evidence type="ECO:0000313" key="2">
    <source>
        <dbReference type="EMBL" id="AES99284.1"/>
    </source>
</evidence>
<keyword evidence="4" id="KW-1185">Reference proteome</keyword>
<dbReference type="PROSITE" id="PS51257">
    <property type="entry name" value="PROKAR_LIPOPROTEIN"/>
    <property type="match status" value="1"/>
</dbReference>
<gene>
    <name evidence="2" type="ordered locus">MTR_5g078700</name>
</gene>
<sequence>MIRLQNKINRYIILLGMILCAFVLVLGCSLIIIFYHFAVNIYITFALSLVLITFLRDYYYVCRTIWIS</sequence>
<feature type="transmembrane region" description="Helical" evidence="1">
    <location>
        <begin position="41"/>
        <end position="59"/>
    </location>
</feature>
<dbReference type="AlphaFoldDB" id="G7K1T6"/>
<keyword evidence="1" id="KW-0472">Membrane</keyword>
<organism evidence="2 4">
    <name type="scientific">Medicago truncatula</name>
    <name type="common">Barrel medic</name>
    <name type="synonym">Medicago tribuloides</name>
    <dbReference type="NCBI Taxonomy" id="3880"/>
    <lineage>
        <taxon>Eukaryota</taxon>
        <taxon>Viridiplantae</taxon>
        <taxon>Streptophyta</taxon>
        <taxon>Embryophyta</taxon>
        <taxon>Tracheophyta</taxon>
        <taxon>Spermatophyta</taxon>
        <taxon>Magnoliopsida</taxon>
        <taxon>eudicotyledons</taxon>
        <taxon>Gunneridae</taxon>
        <taxon>Pentapetalae</taxon>
        <taxon>rosids</taxon>
        <taxon>fabids</taxon>
        <taxon>Fabales</taxon>
        <taxon>Fabaceae</taxon>
        <taxon>Papilionoideae</taxon>
        <taxon>50 kb inversion clade</taxon>
        <taxon>NPAAA clade</taxon>
        <taxon>Hologalegina</taxon>
        <taxon>IRL clade</taxon>
        <taxon>Trifolieae</taxon>
        <taxon>Medicago</taxon>
    </lineage>
</organism>
<evidence type="ECO:0000256" key="1">
    <source>
        <dbReference type="SAM" id="Phobius"/>
    </source>
</evidence>
<keyword evidence="1" id="KW-1133">Transmembrane helix</keyword>
<accession>G7K1T6</accession>
<proteinExistence type="predicted"/>
<feature type="transmembrane region" description="Helical" evidence="1">
    <location>
        <begin position="12"/>
        <end position="35"/>
    </location>
</feature>